<dbReference type="InterPro" id="IPR001789">
    <property type="entry name" value="Sig_transdc_resp-reg_receiver"/>
</dbReference>
<keyword evidence="5" id="KW-1185">Reference proteome</keyword>
<dbReference type="PROSITE" id="PS50110">
    <property type="entry name" value="RESPONSE_REGULATORY"/>
    <property type="match status" value="1"/>
</dbReference>
<dbReference type="Gene3D" id="3.40.50.2300">
    <property type="match status" value="1"/>
</dbReference>
<feature type="modified residue" description="4-aspartylphosphate" evidence="1">
    <location>
        <position position="53"/>
    </location>
</feature>
<dbReference type="Proteomes" id="UP001517367">
    <property type="component" value="Unassembled WGS sequence"/>
</dbReference>
<proteinExistence type="predicted"/>
<comment type="caution">
    <text evidence="4">The sequence shown here is derived from an EMBL/GenBank/DDBJ whole genome shotgun (WGS) entry which is preliminary data.</text>
</comment>
<dbReference type="CDD" id="cd17534">
    <property type="entry name" value="REC_DC-like"/>
    <property type="match status" value="1"/>
</dbReference>
<organism evidence="4 5">
    <name type="scientific">Pedobacter helvus</name>
    <dbReference type="NCBI Taxonomy" id="2563444"/>
    <lineage>
        <taxon>Bacteria</taxon>
        <taxon>Pseudomonadati</taxon>
        <taxon>Bacteroidota</taxon>
        <taxon>Sphingobacteriia</taxon>
        <taxon>Sphingobacteriales</taxon>
        <taxon>Sphingobacteriaceae</taxon>
        <taxon>Pedobacter</taxon>
    </lineage>
</organism>
<protein>
    <submittedName>
        <fullName evidence="4">LytR/AlgR family response regulator transcription factor</fullName>
    </submittedName>
</protein>
<dbReference type="Pfam" id="PF00072">
    <property type="entry name" value="Response_reg"/>
    <property type="match status" value="1"/>
</dbReference>
<dbReference type="Pfam" id="PF04397">
    <property type="entry name" value="LytTR"/>
    <property type="match status" value="1"/>
</dbReference>
<reference evidence="4 5" key="1">
    <citation type="submission" date="2024-12" db="EMBL/GenBank/DDBJ databases">
        <authorList>
            <person name="Hu S."/>
        </authorList>
    </citation>
    <scope>NUCLEOTIDE SEQUENCE [LARGE SCALE GENOMIC DNA]</scope>
    <source>
        <strain evidence="4 5">P-25</strain>
    </source>
</reference>
<evidence type="ECO:0000256" key="1">
    <source>
        <dbReference type="PROSITE-ProRule" id="PRU00169"/>
    </source>
</evidence>
<dbReference type="InterPro" id="IPR046947">
    <property type="entry name" value="LytR-like"/>
</dbReference>
<dbReference type="SMART" id="SM00850">
    <property type="entry name" value="LytTR"/>
    <property type="match status" value="1"/>
</dbReference>
<feature type="domain" description="HTH LytTR-type" evidence="3">
    <location>
        <begin position="133"/>
        <end position="231"/>
    </location>
</feature>
<dbReference type="InterPro" id="IPR011006">
    <property type="entry name" value="CheY-like_superfamily"/>
</dbReference>
<name>A0ABW9JGA4_9SPHI</name>
<dbReference type="SUPFAM" id="SSF52172">
    <property type="entry name" value="CheY-like"/>
    <property type="match status" value="1"/>
</dbReference>
<evidence type="ECO:0000259" key="2">
    <source>
        <dbReference type="PROSITE" id="PS50110"/>
    </source>
</evidence>
<dbReference type="Gene3D" id="2.40.50.1020">
    <property type="entry name" value="LytTr DNA-binding domain"/>
    <property type="match status" value="1"/>
</dbReference>
<gene>
    <name evidence="4" type="ORF">E5L68_002335</name>
</gene>
<evidence type="ECO:0000313" key="4">
    <source>
        <dbReference type="EMBL" id="MFN0290208.1"/>
    </source>
</evidence>
<evidence type="ECO:0000313" key="5">
    <source>
        <dbReference type="Proteomes" id="UP001517367"/>
    </source>
</evidence>
<dbReference type="PANTHER" id="PTHR37299:SF1">
    <property type="entry name" value="STAGE 0 SPORULATION PROTEIN A HOMOLOG"/>
    <property type="match status" value="1"/>
</dbReference>
<dbReference type="PANTHER" id="PTHR37299">
    <property type="entry name" value="TRANSCRIPTIONAL REGULATOR-RELATED"/>
    <property type="match status" value="1"/>
</dbReference>
<sequence>MRKIVIVEDEPELANNIAELVSLLGYQVAGIFNNFKSCLLFLNENPVDLVILDILLKGEETGIELGRTISNTYDTPIIFCSAYTDEQLLQQVKSIKHSGYIVKPFNRQILKTTIFLALNDKFVTPPSSGKDTLHVRDKGYLIPIEFKNILIAEADGLYTKIVTAKKNYLIRAILKNIEEQLPSNKFLRVHKSYLVNLDHISSFNSKGVKINDSIVPVRRGYFKSLKELFSN</sequence>
<keyword evidence="1" id="KW-0597">Phosphoprotein</keyword>
<feature type="domain" description="Response regulatory" evidence="2">
    <location>
        <begin position="3"/>
        <end position="118"/>
    </location>
</feature>
<dbReference type="InterPro" id="IPR007492">
    <property type="entry name" value="LytTR_DNA-bd_dom"/>
</dbReference>
<dbReference type="RefSeq" id="WP_138727795.1">
    <property type="nucleotide sequence ID" value="NZ_SRMP02000001.1"/>
</dbReference>
<dbReference type="EMBL" id="SRMP02000001">
    <property type="protein sequence ID" value="MFN0290208.1"/>
    <property type="molecule type" value="Genomic_DNA"/>
</dbReference>
<accession>A0ABW9JGA4</accession>
<evidence type="ECO:0000259" key="3">
    <source>
        <dbReference type="PROSITE" id="PS50930"/>
    </source>
</evidence>
<dbReference type="PROSITE" id="PS50930">
    <property type="entry name" value="HTH_LYTTR"/>
    <property type="match status" value="1"/>
</dbReference>
<dbReference type="SMART" id="SM00448">
    <property type="entry name" value="REC"/>
    <property type="match status" value="1"/>
</dbReference>